<comment type="similarity">
    <text evidence="2">Belongs to the TAF12 family.</text>
</comment>
<dbReference type="AlphaFoldDB" id="A0A7R8CJD6"/>
<organism evidence="9 10">
    <name type="scientific">Lepeophtheirus salmonis</name>
    <name type="common">Salmon louse</name>
    <name type="synonym">Caligus salmonis</name>
    <dbReference type="NCBI Taxonomy" id="72036"/>
    <lineage>
        <taxon>Eukaryota</taxon>
        <taxon>Metazoa</taxon>
        <taxon>Ecdysozoa</taxon>
        <taxon>Arthropoda</taxon>
        <taxon>Crustacea</taxon>
        <taxon>Multicrustacea</taxon>
        <taxon>Hexanauplia</taxon>
        <taxon>Copepoda</taxon>
        <taxon>Siphonostomatoida</taxon>
        <taxon>Caligidae</taxon>
        <taxon>Lepeophtheirus</taxon>
    </lineage>
</organism>
<dbReference type="PANTHER" id="PTHR12264">
    <property type="entry name" value="TRANSCRIPTION INITIATION FACTOR TFIID SUBUNIT 12"/>
    <property type="match status" value="1"/>
</dbReference>
<proteinExistence type="inferred from homology"/>
<dbReference type="GO" id="GO:0000124">
    <property type="term" value="C:SAGA complex"/>
    <property type="evidence" value="ECO:0007669"/>
    <property type="project" value="InterPro"/>
</dbReference>
<name>A0A7R8CJD6_LEPSM</name>
<dbReference type="GO" id="GO:0003677">
    <property type="term" value="F:DNA binding"/>
    <property type="evidence" value="ECO:0007669"/>
    <property type="project" value="TreeGrafter"/>
</dbReference>
<feature type="domain" description="Transcription initiation factor TFIID subunit 12" evidence="8">
    <location>
        <begin position="98"/>
        <end position="129"/>
    </location>
</feature>
<dbReference type="GO" id="GO:0005669">
    <property type="term" value="C:transcription factor TFIID complex"/>
    <property type="evidence" value="ECO:0007669"/>
    <property type="project" value="InterPro"/>
</dbReference>
<dbReference type="GO" id="GO:0051123">
    <property type="term" value="P:RNA polymerase II preinitiation complex assembly"/>
    <property type="evidence" value="ECO:0007669"/>
    <property type="project" value="TreeGrafter"/>
</dbReference>
<sequence>MDNIGTPTNAAEDILQESVSHSLQLNRPEIPMNVMSVASSTSSLLNSNPSLPASPGDPTTPVAAQNSVEPLPTEFSKPSETQVLDRKRLSTTRQRKQTVSATCALAKHRKAPTIEVRDVQFILERNWNMWVPGYGTEEVRPYKKSAMTEAHRSRMALIKKTLKKY</sequence>
<keyword evidence="6" id="KW-0539">Nucleus</keyword>
<dbReference type="InterPro" id="IPR003228">
    <property type="entry name" value="TFIID_TAF12_dom"/>
</dbReference>
<dbReference type="Gene3D" id="1.10.20.10">
    <property type="entry name" value="Histone, subunit A"/>
    <property type="match status" value="1"/>
</dbReference>
<evidence type="ECO:0000256" key="7">
    <source>
        <dbReference type="SAM" id="MobiDB-lite"/>
    </source>
</evidence>
<evidence type="ECO:0000256" key="4">
    <source>
        <dbReference type="ARBA" id="ARBA00023015"/>
    </source>
</evidence>
<evidence type="ECO:0000256" key="1">
    <source>
        <dbReference type="ARBA" id="ARBA00004123"/>
    </source>
</evidence>
<evidence type="ECO:0000256" key="2">
    <source>
        <dbReference type="ARBA" id="ARBA00007530"/>
    </source>
</evidence>
<evidence type="ECO:0000313" key="9">
    <source>
        <dbReference type="EMBL" id="CAF2810252.1"/>
    </source>
</evidence>
<dbReference type="InterPro" id="IPR037794">
    <property type="entry name" value="TAF12"/>
</dbReference>
<protein>
    <recommendedName>
        <fullName evidence="3">Transcription initiation factor TFIID subunit 12</fullName>
    </recommendedName>
</protein>
<feature type="compositionally biased region" description="Low complexity" evidence="7">
    <location>
        <begin position="38"/>
        <end position="54"/>
    </location>
</feature>
<feature type="region of interest" description="Disordered" evidence="7">
    <location>
        <begin position="38"/>
        <end position="95"/>
    </location>
</feature>
<dbReference type="Pfam" id="PF03847">
    <property type="entry name" value="TFIID_20kDa"/>
    <property type="match status" value="1"/>
</dbReference>
<evidence type="ECO:0000256" key="6">
    <source>
        <dbReference type="ARBA" id="ARBA00023242"/>
    </source>
</evidence>
<evidence type="ECO:0000256" key="5">
    <source>
        <dbReference type="ARBA" id="ARBA00023163"/>
    </source>
</evidence>
<dbReference type="Proteomes" id="UP000675881">
    <property type="component" value="Chromosome 11"/>
</dbReference>
<keyword evidence="4" id="KW-0805">Transcription regulation</keyword>
<gene>
    <name evidence="9" type="ORF">LSAA_3387</name>
</gene>
<accession>A0A7R8CJD6</accession>
<dbReference type="EMBL" id="HG994590">
    <property type="protein sequence ID" value="CAF2810252.1"/>
    <property type="molecule type" value="Genomic_DNA"/>
</dbReference>
<evidence type="ECO:0000256" key="3">
    <source>
        <dbReference type="ARBA" id="ARBA00017484"/>
    </source>
</evidence>
<dbReference type="PANTHER" id="PTHR12264:SF21">
    <property type="entry name" value="TRANSCRIPTION INITIATION FACTOR TFIID SUBUNIT 12"/>
    <property type="match status" value="1"/>
</dbReference>
<evidence type="ECO:0000313" key="10">
    <source>
        <dbReference type="Proteomes" id="UP000675881"/>
    </source>
</evidence>
<keyword evidence="10" id="KW-1185">Reference proteome</keyword>
<evidence type="ECO:0000259" key="8">
    <source>
        <dbReference type="Pfam" id="PF03847"/>
    </source>
</evidence>
<keyword evidence="5" id="KW-0804">Transcription</keyword>
<feature type="region of interest" description="Disordered" evidence="7">
    <location>
        <begin position="1"/>
        <end position="22"/>
    </location>
</feature>
<dbReference type="SUPFAM" id="SSF47113">
    <property type="entry name" value="Histone-fold"/>
    <property type="match status" value="1"/>
</dbReference>
<comment type="subcellular location">
    <subcellularLocation>
        <location evidence="1">Nucleus</location>
    </subcellularLocation>
</comment>
<dbReference type="GO" id="GO:0046982">
    <property type="term" value="F:protein heterodimerization activity"/>
    <property type="evidence" value="ECO:0007669"/>
    <property type="project" value="InterPro"/>
</dbReference>
<dbReference type="GO" id="GO:0017025">
    <property type="term" value="F:TBP-class protein binding"/>
    <property type="evidence" value="ECO:0007669"/>
    <property type="project" value="TreeGrafter"/>
</dbReference>
<dbReference type="InterPro" id="IPR009072">
    <property type="entry name" value="Histone-fold"/>
</dbReference>
<reference evidence="9" key="1">
    <citation type="submission" date="2021-02" db="EMBL/GenBank/DDBJ databases">
        <authorList>
            <person name="Bekaert M."/>
        </authorList>
    </citation>
    <scope>NUCLEOTIDE SEQUENCE</scope>
    <source>
        <strain evidence="9">IoA-00</strain>
    </source>
</reference>
<dbReference type="OrthoDB" id="2193432at2759"/>